<dbReference type="GO" id="GO:0030686">
    <property type="term" value="C:90S preribosome"/>
    <property type="evidence" value="ECO:0007669"/>
    <property type="project" value="TreeGrafter"/>
</dbReference>
<name>A0AAP0R2G0_LIQFO</name>
<organism evidence="5 6">
    <name type="scientific">Liquidambar formosana</name>
    <name type="common">Formosan gum</name>
    <dbReference type="NCBI Taxonomy" id="63359"/>
    <lineage>
        <taxon>Eukaryota</taxon>
        <taxon>Viridiplantae</taxon>
        <taxon>Streptophyta</taxon>
        <taxon>Embryophyta</taxon>
        <taxon>Tracheophyta</taxon>
        <taxon>Spermatophyta</taxon>
        <taxon>Magnoliopsida</taxon>
        <taxon>eudicotyledons</taxon>
        <taxon>Gunneridae</taxon>
        <taxon>Pentapetalae</taxon>
        <taxon>Saxifragales</taxon>
        <taxon>Altingiaceae</taxon>
        <taxon>Liquidambar</taxon>
    </lineage>
</organism>
<dbReference type="GO" id="GO:0000447">
    <property type="term" value="P:endonucleolytic cleavage in ITS1 to separate SSU-rRNA from 5.8S rRNA and LSU-rRNA from tricistronic rRNA transcript (SSU-rRNA, 5.8S rRNA, LSU-rRNA)"/>
    <property type="evidence" value="ECO:0007669"/>
    <property type="project" value="TreeGrafter"/>
</dbReference>
<feature type="domain" description="Kri1-like C-terminal" evidence="4">
    <location>
        <begin position="490"/>
        <end position="571"/>
    </location>
</feature>
<dbReference type="PANTHER" id="PTHR14490">
    <property type="entry name" value="ZINC FINGER, ZZ TYPE"/>
    <property type="match status" value="1"/>
</dbReference>
<feature type="compositionally biased region" description="Basic and acidic residues" evidence="3">
    <location>
        <begin position="28"/>
        <end position="51"/>
    </location>
</feature>
<feature type="region of interest" description="Disordered" evidence="3">
    <location>
        <begin position="185"/>
        <end position="206"/>
    </location>
</feature>
<evidence type="ECO:0000313" key="5">
    <source>
        <dbReference type="EMBL" id="KAK9265558.1"/>
    </source>
</evidence>
<feature type="compositionally biased region" description="Basic and acidic residues" evidence="3">
    <location>
        <begin position="185"/>
        <end position="195"/>
    </location>
</feature>
<dbReference type="Pfam" id="PF12936">
    <property type="entry name" value="Kri1_C"/>
    <property type="match status" value="1"/>
</dbReference>
<feature type="region of interest" description="Disordered" evidence="3">
    <location>
        <begin position="28"/>
        <end position="76"/>
    </location>
</feature>
<feature type="compositionally biased region" description="Acidic residues" evidence="3">
    <location>
        <begin position="111"/>
        <end position="120"/>
    </location>
</feature>
<evidence type="ECO:0000313" key="6">
    <source>
        <dbReference type="Proteomes" id="UP001415857"/>
    </source>
</evidence>
<protein>
    <recommendedName>
        <fullName evidence="4">Kri1-like C-terminal domain-containing protein</fullName>
    </recommendedName>
</protein>
<evidence type="ECO:0000259" key="4">
    <source>
        <dbReference type="Pfam" id="PF12936"/>
    </source>
</evidence>
<proteinExistence type="inferred from homology"/>
<feature type="compositionally biased region" description="Acidic residues" evidence="3">
    <location>
        <begin position="384"/>
        <end position="399"/>
    </location>
</feature>
<dbReference type="EMBL" id="JBBPBK010000370">
    <property type="protein sequence ID" value="KAK9265558.1"/>
    <property type="molecule type" value="Genomic_DNA"/>
</dbReference>
<dbReference type="InterPro" id="IPR024626">
    <property type="entry name" value="Kri1-like_C"/>
</dbReference>
<accession>A0AAP0R2G0</accession>
<feature type="coiled-coil region" evidence="2">
    <location>
        <begin position="299"/>
        <end position="331"/>
    </location>
</feature>
<dbReference type="InterPro" id="IPR018034">
    <property type="entry name" value="Kri1"/>
</dbReference>
<evidence type="ECO:0000256" key="2">
    <source>
        <dbReference type="SAM" id="Coils"/>
    </source>
</evidence>
<evidence type="ECO:0000256" key="1">
    <source>
        <dbReference type="ARBA" id="ARBA00007473"/>
    </source>
</evidence>
<keyword evidence="6" id="KW-1185">Reference proteome</keyword>
<comment type="similarity">
    <text evidence="1">Belongs to the KRI1 family.</text>
</comment>
<reference evidence="5 6" key="1">
    <citation type="journal article" date="2024" name="Plant J.">
        <title>Genome sequences and population genomics reveal climatic adaptation and genomic divergence between two closely related sweetgum species.</title>
        <authorList>
            <person name="Xu W.Q."/>
            <person name="Ren C.Q."/>
            <person name="Zhang X.Y."/>
            <person name="Comes H.P."/>
            <person name="Liu X.H."/>
            <person name="Li Y.G."/>
            <person name="Kettle C.J."/>
            <person name="Jalonen R."/>
            <person name="Gaisberger H."/>
            <person name="Ma Y.Z."/>
            <person name="Qiu Y.X."/>
        </authorList>
    </citation>
    <scope>NUCLEOTIDE SEQUENCE [LARGE SCALE GENOMIC DNA]</scope>
    <source>
        <strain evidence="5">Hangzhou</strain>
    </source>
</reference>
<dbReference type="Proteomes" id="UP001415857">
    <property type="component" value="Unassembled WGS sequence"/>
</dbReference>
<feature type="region of interest" description="Disordered" evidence="3">
    <location>
        <begin position="384"/>
        <end position="412"/>
    </location>
</feature>
<feature type="compositionally biased region" description="Basic and acidic residues" evidence="3">
    <location>
        <begin position="438"/>
        <end position="447"/>
    </location>
</feature>
<evidence type="ECO:0000256" key="3">
    <source>
        <dbReference type="SAM" id="MobiDB-lite"/>
    </source>
</evidence>
<feature type="region of interest" description="Disordered" evidence="3">
    <location>
        <begin position="100"/>
        <end position="129"/>
    </location>
</feature>
<keyword evidence="2" id="KW-0175">Coiled coil</keyword>
<dbReference type="AlphaFoldDB" id="A0AAP0R2G0"/>
<feature type="region of interest" description="Disordered" evidence="3">
    <location>
        <begin position="571"/>
        <end position="656"/>
    </location>
</feature>
<feature type="compositionally biased region" description="Acidic residues" evidence="3">
    <location>
        <begin position="448"/>
        <end position="463"/>
    </location>
</feature>
<sequence length="656" mass="75946">MGLNLFDGSGDSDNDDVSKIEINKEYARRYEHNKKREDLQRLEELKKKGLVDDDSSPSGSDGSDSDDSEPDDVLISSGKQDLEFFDALLKVKKQDPILKEKDAKLFPDASTESEEEEEEQGQIKSERKKGRAMYLKDVVAKQLVEEGPEFEEKSEFVSGAKSYDEEQEEIRKAFLVAAEEAMDGELLKEKGKENGDEVGDDGDGEFQKRLDEYFGNDGELDEHSLFLKDFFLKKKWVDKDKGRSTVEEELFGISEDEEEIEKQEDYEKGYNYRFEENAGDRVLGHARFVEGSVRKKTNARKVQRKSKEERMTIAELERKEELKHLKNLKKKEYMEKLNKVREIAGIGESGVCPFDEDDLEKDFDAEEYDRKMKEVFDESYYGMEDADPEFCSDRDEDGGGVEKPDFDKEDELLGLPKGWDASAFGEGFLAARERVRKPKVDTEGDHDNLEEEEEEEIVPEEPEEGKRKRKRKLSLWEKVASDDELDGHNKKELKEELYKLDYEDTIGDLKTRFKYQKVGPKRFGLSTEEILMMDDKELNQYVSLKKIAPYREKEWKVPSIQRYQQKMRNKLLLQGEKLDGQKTGKKKSSRDDGHRSISIKGASEDGKEQLVESNDDMGNISRKSKRRRRQAELKLSHSRLMAYGKVPAKPKRKAKH</sequence>
<feature type="compositionally biased region" description="Acidic residues" evidence="3">
    <location>
        <begin position="63"/>
        <end position="72"/>
    </location>
</feature>
<dbReference type="GO" id="GO:0005730">
    <property type="term" value="C:nucleolus"/>
    <property type="evidence" value="ECO:0007669"/>
    <property type="project" value="TreeGrafter"/>
</dbReference>
<comment type="caution">
    <text evidence="5">The sequence shown here is derived from an EMBL/GenBank/DDBJ whole genome shotgun (WGS) entry which is preliminary data.</text>
</comment>
<dbReference type="PANTHER" id="PTHR14490:SF5">
    <property type="entry name" value="PROTEIN KRI1 HOMOLOG"/>
    <property type="match status" value="1"/>
</dbReference>
<dbReference type="Pfam" id="PF05178">
    <property type="entry name" value="Kri1"/>
    <property type="match status" value="1"/>
</dbReference>
<feature type="region of interest" description="Disordered" evidence="3">
    <location>
        <begin position="435"/>
        <end position="473"/>
    </location>
</feature>
<gene>
    <name evidence="5" type="ORF">L1049_021564</name>
</gene>